<evidence type="ECO:0000313" key="3">
    <source>
        <dbReference type="Proteomes" id="UP001642540"/>
    </source>
</evidence>
<keyword evidence="3" id="KW-1185">Reference proteome</keyword>
<keyword evidence="1" id="KW-1133">Transmembrane helix</keyword>
<feature type="transmembrane region" description="Helical" evidence="1">
    <location>
        <begin position="60"/>
        <end position="79"/>
    </location>
</feature>
<organism evidence="2 3">
    <name type="scientific">Orchesella dallaii</name>
    <dbReference type="NCBI Taxonomy" id="48710"/>
    <lineage>
        <taxon>Eukaryota</taxon>
        <taxon>Metazoa</taxon>
        <taxon>Ecdysozoa</taxon>
        <taxon>Arthropoda</taxon>
        <taxon>Hexapoda</taxon>
        <taxon>Collembola</taxon>
        <taxon>Entomobryomorpha</taxon>
        <taxon>Entomobryoidea</taxon>
        <taxon>Orchesellidae</taxon>
        <taxon>Orchesellinae</taxon>
        <taxon>Orchesella</taxon>
    </lineage>
</organism>
<name>A0ABP1QTW6_9HEXA</name>
<proteinExistence type="predicted"/>
<comment type="caution">
    <text evidence="2">The sequence shown here is derived from an EMBL/GenBank/DDBJ whole genome shotgun (WGS) entry which is preliminary data.</text>
</comment>
<feature type="transmembrane region" description="Helical" evidence="1">
    <location>
        <begin position="336"/>
        <end position="356"/>
    </location>
</feature>
<evidence type="ECO:0000256" key="1">
    <source>
        <dbReference type="SAM" id="Phobius"/>
    </source>
</evidence>
<keyword evidence="1" id="KW-0812">Transmembrane</keyword>
<dbReference type="EMBL" id="CAXLJM020000046">
    <property type="protein sequence ID" value="CAL8111682.1"/>
    <property type="molecule type" value="Genomic_DNA"/>
</dbReference>
<keyword evidence="1" id="KW-0472">Membrane</keyword>
<reference evidence="2 3" key="1">
    <citation type="submission" date="2024-08" db="EMBL/GenBank/DDBJ databases">
        <authorList>
            <person name="Cucini C."/>
            <person name="Frati F."/>
        </authorList>
    </citation>
    <scope>NUCLEOTIDE SEQUENCE [LARGE SCALE GENOMIC DNA]</scope>
</reference>
<dbReference type="Proteomes" id="UP001642540">
    <property type="component" value="Unassembled WGS sequence"/>
</dbReference>
<feature type="transmembrane region" description="Helical" evidence="1">
    <location>
        <begin position="262"/>
        <end position="286"/>
    </location>
</feature>
<protein>
    <recommendedName>
        <fullName evidence="4">Gustatory receptor</fullName>
    </recommendedName>
</protein>
<accession>A0ABP1QTW6</accession>
<feature type="transmembrane region" description="Helical" evidence="1">
    <location>
        <begin position="99"/>
        <end position="120"/>
    </location>
</feature>
<evidence type="ECO:0008006" key="4">
    <source>
        <dbReference type="Google" id="ProtNLM"/>
    </source>
</evidence>
<sequence>MTSLVDIEETVLRRFSSLTFGKNKISDKSTEVRAASEPPKILSSNGNLLDQEISTSSQHFEAIIVTFVKISYFLGIAPYQTKIIELHNEKVVESSSSRLHMVQVVLFIICIGLLLITSLYRTIVESGKHMEEFCKHNRYGQQIICNNGKHKHLKILALQILYVLGNTMARNTRRLPRLEFLIIALTLWQLCKSFSRSIRRRNEYHALYQNHEVMLILSAYEELKEISNLICILIGETLVSEIVEDIVYFSLEVQLSIRSADWFGVLVIFETWITAFLAYFIAANAAEHIQTVNVWLARDDVLSKLSPGKITILSAQLAAHPIGLKGGSLFTITKGFLANVVTVWVTYFIILLQFYLGLDENVKTTDAPN</sequence>
<gene>
    <name evidence="2" type="ORF">ODALV1_LOCUS15260</name>
</gene>
<evidence type="ECO:0000313" key="2">
    <source>
        <dbReference type="EMBL" id="CAL8111682.1"/>
    </source>
</evidence>